<dbReference type="Proteomes" id="UP000824225">
    <property type="component" value="Unassembled WGS sequence"/>
</dbReference>
<evidence type="ECO:0000313" key="2">
    <source>
        <dbReference type="Proteomes" id="UP000824225"/>
    </source>
</evidence>
<name>A0A9D2KM58_9BACT</name>
<sequence length="259" mass="28858">MAKDDDLFRQVMEDVTETLTANLREVLSTTLEKQLTESLTKSLLESEFYRRISTDMRSGLRRIYKEMSEARNAAAPGSEPDIMDAAAEKAAADKLFHDASEQLSAVLRQTEDAANTIMGVVEKHMDWQAESAELLEKARLGRITPAEWQRLNEINQVLGDDLVTLMTAMSFQDLTGQRIKKVVAAIKQLESTVLELYLSSGLMMKAYEEQPDRDISSLEEQTKAAVLDLKQKVEGSELKGPASDANQNDIDALLAQFGL</sequence>
<comment type="caution">
    <text evidence="1">The sequence shown here is derived from an EMBL/GenBank/DDBJ whole genome shotgun (WGS) entry which is preliminary data.</text>
</comment>
<dbReference type="InterPro" id="IPR007439">
    <property type="entry name" value="Chemotax_Pase_CheZ"/>
</dbReference>
<evidence type="ECO:0000313" key="1">
    <source>
        <dbReference type="EMBL" id="HJA08193.1"/>
    </source>
</evidence>
<dbReference type="EMBL" id="DXAN01000006">
    <property type="protein sequence ID" value="HJA08193.1"/>
    <property type="molecule type" value="Genomic_DNA"/>
</dbReference>
<dbReference type="Pfam" id="PF04344">
    <property type="entry name" value="CheZ"/>
    <property type="match status" value="1"/>
</dbReference>
<reference evidence="1" key="2">
    <citation type="submission" date="2021-04" db="EMBL/GenBank/DDBJ databases">
        <authorList>
            <person name="Gilroy R."/>
        </authorList>
    </citation>
    <scope>NUCLEOTIDE SEQUENCE</scope>
    <source>
        <strain evidence="1">CHK186-16707</strain>
    </source>
</reference>
<accession>A0A9D2KM58</accession>
<dbReference type="Gene3D" id="1.10.287.500">
    <property type="entry name" value="Helix hairpin bin"/>
    <property type="match status" value="1"/>
</dbReference>
<proteinExistence type="predicted"/>
<reference evidence="1" key="1">
    <citation type="journal article" date="2021" name="PeerJ">
        <title>Extensive microbial diversity within the chicken gut microbiome revealed by metagenomics and culture.</title>
        <authorList>
            <person name="Gilroy R."/>
            <person name="Ravi A."/>
            <person name="Getino M."/>
            <person name="Pursley I."/>
            <person name="Horton D.L."/>
            <person name="Alikhan N.F."/>
            <person name="Baker D."/>
            <person name="Gharbi K."/>
            <person name="Hall N."/>
            <person name="Watson M."/>
            <person name="Adriaenssens E.M."/>
            <person name="Foster-Nyarko E."/>
            <person name="Jarju S."/>
            <person name="Secka A."/>
            <person name="Antonio M."/>
            <person name="Oren A."/>
            <person name="Chaudhuri R.R."/>
            <person name="La Ragione R."/>
            <person name="Hildebrand F."/>
            <person name="Pallen M.J."/>
        </authorList>
    </citation>
    <scope>NUCLEOTIDE SEQUENCE</scope>
    <source>
        <strain evidence="1">CHK186-16707</strain>
    </source>
</reference>
<protein>
    <submittedName>
        <fullName evidence="1">Protein phosphatase CheZ</fullName>
    </submittedName>
</protein>
<dbReference type="GO" id="GO:0009288">
    <property type="term" value="C:bacterial-type flagellum"/>
    <property type="evidence" value="ECO:0007669"/>
    <property type="project" value="InterPro"/>
</dbReference>
<gene>
    <name evidence="1" type="ORF">H9962_03245</name>
</gene>
<dbReference type="AlphaFoldDB" id="A0A9D2KM58"/>
<dbReference type="GO" id="GO:0003824">
    <property type="term" value="F:catalytic activity"/>
    <property type="evidence" value="ECO:0007669"/>
    <property type="project" value="InterPro"/>
</dbReference>
<dbReference type="SUPFAM" id="SSF75708">
    <property type="entry name" value="Chemotaxis phosphatase CheZ"/>
    <property type="match status" value="1"/>
</dbReference>
<dbReference type="GO" id="GO:0050920">
    <property type="term" value="P:regulation of chemotaxis"/>
    <property type="evidence" value="ECO:0007669"/>
    <property type="project" value="InterPro"/>
</dbReference>
<organism evidence="1 2">
    <name type="scientific">Candidatus Mailhella merdigallinarum</name>
    <dbReference type="NCBI Taxonomy" id="2838658"/>
    <lineage>
        <taxon>Bacteria</taxon>
        <taxon>Pseudomonadati</taxon>
        <taxon>Thermodesulfobacteriota</taxon>
        <taxon>Desulfovibrionia</taxon>
        <taxon>Desulfovibrionales</taxon>
        <taxon>Desulfovibrionaceae</taxon>
        <taxon>Mailhella</taxon>
    </lineage>
</organism>